<organism evidence="1 2">
    <name type="scientific">Burkholderia savannae</name>
    <dbReference type="NCBI Taxonomy" id="1637837"/>
    <lineage>
        <taxon>Bacteria</taxon>
        <taxon>Pseudomonadati</taxon>
        <taxon>Pseudomonadota</taxon>
        <taxon>Betaproteobacteria</taxon>
        <taxon>Burkholderiales</taxon>
        <taxon>Burkholderiaceae</taxon>
        <taxon>Burkholderia</taxon>
        <taxon>pseudomallei group</taxon>
    </lineage>
</organism>
<gene>
    <name evidence="1" type="ORF">WS72_04275</name>
</gene>
<evidence type="ECO:0000313" key="1">
    <source>
        <dbReference type="EMBL" id="KWZ42173.1"/>
    </source>
</evidence>
<accession>A0ABR5TAY9</accession>
<dbReference type="EMBL" id="LNJQ01000001">
    <property type="protein sequence ID" value="KWZ42173.1"/>
    <property type="molecule type" value="Genomic_DNA"/>
</dbReference>
<sequence length="78" mass="8862">MPVGRRARLESRRRAASIPLFTEVSYHTRLPVGLRAFECRSAGVRDSHRAAARRTFALFRTCRECRASRAIIGPVRHA</sequence>
<name>A0ABR5TAY9_9BURK</name>
<evidence type="ECO:0000313" key="2">
    <source>
        <dbReference type="Proteomes" id="UP000070255"/>
    </source>
</evidence>
<keyword evidence="2" id="KW-1185">Reference proteome</keyword>
<dbReference type="Proteomes" id="UP000070255">
    <property type="component" value="Unassembled WGS sequence"/>
</dbReference>
<comment type="caution">
    <text evidence="1">The sequence shown here is derived from an EMBL/GenBank/DDBJ whole genome shotgun (WGS) entry which is preliminary data.</text>
</comment>
<protein>
    <submittedName>
        <fullName evidence="1">Uncharacterized protein</fullName>
    </submittedName>
</protein>
<proteinExistence type="predicted"/>
<reference evidence="1 2" key="1">
    <citation type="submission" date="2015-11" db="EMBL/GenBank/DDBJ databases">
        <authorList>
            <person name="Sahl J."/>
            <person name="Wagner D."/>
            <person name="Keim P."/>
        </authorList>
    </citation>
    <scope>NUCLEOTIDE SEQUENCE [LARGE SCALE GENOMIC DNA]</scope>
    <source>
        <strain evidence="1 2">BDU18</strain>
    </source>
</reference>